<proteinExistence type="inferred from homology"/>
<dbReference type="AlphaFoldDB" id="A0A9P6B7J7"/>
<keyword evidence="5 8" id="KW-0812">Transmembrane</keyword>
<feature type="transmembrane region" description="Helical" evidence="8">
    <location>
        <begin position="298"/>
        <end position="316"/>
    </location>
</feature>
<feature type="transmembrane region" description="Helical" evidence="8">
    <location>
        <begin position="73"/>
        <end position="91"/>
    </location>
</feature>
<comment type="pathway">
    <text evidence="2">Secondary metabolite biosynthesis.</text>
</comment>
<dbReference type="GO" id="GO:0008374">
    <property type="term" value="F:O-acyltransferase activity"/>
    <property type="evidence" value="ECO:0007669"/>
    <property type="project" value="InterPro"/>
</dbReference>
<dbReference type="EMBL" id="MU128930">
    <property type="protein sequence ID" value="KAF9517726.1"/>
    <property type="molecule type" value="Genomic_DNA"/>
</dbReference>
<comment type="caution">
    <text evidence="10">The sequence shown here is derived from an EMBL/GenBank/DDBJ whole genome shotgun (WGS) entry which is preliminary data.</text>
</comment>
<organism evidence="10 11">
    <name type="scientific">Hydnum rufescens UP504</name>
    <dbReference type="NCBI Taxonomy" id="1448309"/>
    <lineage>
        <taxon>Eukaryota</taxon>
        <taxon>Fungi</taxon>
        <taxon>Dikarya</taxon>
        <taxon>Basidiomycota</taxon>
        <taxon>Agaricomycotina</taxon>
        <taxon>Agaricomycetes</taxon>
        <taxon>Cantharellales</taxon>
        <taxon>Hydnaceae</taxon>
        <taxon>Hydnum</taxon>
    </lineage>
</organism>
<dbReference type="PANTHER" id="PTHR31595:SF57">
    <property type="entry name" value="OS04G0481900 PROTEIN"/>
    <property type="match status" value="1"/>
</dbReference>
<feature type="domain" description="Wax synthase" evidence="9">
    <location>
        <begin position="246"/>
        <end position="321"/>
    </location>
</feature>
<keyword evidence="7 8" id="KW-0472">Membrane</keyword>
<evidence type="ECO:0000256" key="2">
    <source>
        <dbReference type="ARBA" id="ARBA00005179"/>
    </source>
</evidence>
<dbReference type="PANTHER" id="PTHR31595">
    <property type="entry name" value="LONG-CHAIN-ALCOHOL O-FATTY-ACYLTRANSFERASE 3-RELATED"/>
    <property type="match status" value="1"/>
</dbReference>
<evidence type="ECO:0000256" key="3">
    <source>
        <dbReference type="ARBA" id="ARBA00007282"/>
    </source>
</evidence>
<comment type="subcellular location">
    <subcellularLocation>
        <location evidence="1">Membrane</location>
        <topology evidence="1">Multi-pass membrane protein</topology>
    </subcellularLocation>
</comment>
<dbReference type="PROSITE" id="PS51257">
    <property type="entry name" value="PROKAR_LIPOPROTEIN"/>
    <property type="match status" value="1"/>
</dbReference>
<dbReference type="Pfam" id="PF13813">
    <property type="entry name" value="MBOAT_2"/>
    <property type="match status" value="1"/>
</dbReference>
<dbReference type="InterPro" id="IPR032805">
    <property type="entry name" value="Wax_synthase_dom"/>
</dbReference>
<dbReference type="Proteomes" id="UP000886523">
    <property type="component" value="Unassembled WGS sequence"/>
</dbReference>
<evidence type="ECO:0000259" key="9">
    <source>
        <dbReference type="Pfam" id="PF13813"/>
    </source>
</evidence>
<feature type="transmembrane region" description="Helical" evidence="8">
    <location>
        <begin position="20"/>
        <end position="39"/>
    </location>
</feature>
<dbReference type="GO" id="GO:0006629">
    <property type="term" value="P:lipid metabolic process"/>
    <property type="evidence" value="ECO:0007669"/>
    <property type="project" value="InterPro"/>
</dbReference>
<gene>
    <name evidence="10" type="ORF">BS47DRAFT_476382</name>
</gene>
<dbReference type="OrthoDB" id="1077582at2759"/>
<accession>A0A9P6B7J7</accession>
<dbReference type="InterPro" id="IPR044851">
    <property type="entry name" value="Wax_synthase"/>
</dbReference>
<evidence type="ECO:0000313" key="10">
    <source>
        <dbReference type="EMBL" id="KAF9517726.1"/>
    </source>
</evidence>
<dbReference type="GO" id="GO:0016020">
    <property type="term" value="C:membrane"/>
    <property type="evidence" value="ECO:0007669"/>
    <property type="project" value="UniProtKB-SubCell"/>
</dbReference>
<sequence>MRWQLAVLQVVPSLRYPPPAFPSTYIATLSLFVACFSLTYPGRASAILRVLLAFPAAYFWYDVGFGRYGYDGRVYPSVGLGMAFMGIYGLMRTFDICIASLWDDNPPRWVKSGKPVALPTTLQGRALYSIDLLTSVRGASWLRDTAWDWSPRYILTAPRPKTNRLQWLAKNIASFILQHIALDLVDTIHHMHEWFPREPHPVISLSIPEQLVYSLCVLSEHILSITIPAHLYSILFVCLGSDIGSWLPMLDQPFQSTSLQDFWTHRWHHIFRRSFDRMAAVVLFFVPTKAISPFARNLLRAIIIFGFSATLHIFLLHRAYHPLQSVIASLGNSGLSTLPHVRPLLDSSTLKFYLSQPLGLLFERAVIFPITAQFRGPLRSTLRRAYAWAFLLNSGRWWCEAWVRAGLWEEPHVGFSVVRGLWKGQWWLV</sequence>
<feature type="transmembrane region" description="Helical" evidence="8">
    <location>
        <begin position="46"/>
        <end position="61"/>
    </location>
</feature>
<evidence type="ECO:0000256" key="1">
    <source>
        <dbReference type="ARBA" id="ARBA00004141"/>
    </source>
</evidence>
<reference evidence="10" key="1">
    <citation type="journal article" date="2020" name="Nat. Commun.">
        <title>Large-scale genome sequencing of mycorrhizal fungi provides insights into the early evolution of symbiotic traits.</title>
        <authorList>
            <person name="Miyauchi S."/>
            <person name="Kiss E."/>
            <person name="Kuo A."/>
            <person name="Drula E."/>
            <person name="Kohler A."/>
            <person name="Sanchez-Garcia M."/>
            <person name="Morin E."/>
            <person name="Andreopoulos B."/>
            <person name="Barry K.W."/>
            <person name="Bonito G."/>
            <person name="Buee M."/>
            <person name="Carver A."/>
            <person name="Chen C."/>
            <person name="Cichocki N."/>
            <person name="Clum A."/>
            <person name="Culley D."/>
            <person name="Crous P.W."/>
            <person name="Fauchery L."/>
            <person name="Girlanda M."/>
            <person name="Hayes R.D."/>
            <person name="Keri Z."/>
            <person name="LaButti K."/>
            <person name="Lipzen A."/>
            <person name="Lombard V."/>
            <person name="Magnuson J."/>
            <person name="Maillard F."/>
            <person name="Murat C."/>
            <person name="Nolan M."/>
            <person name="Ohm R.A."/>
            <person name="Pangilinan J."/>
            <person name="Pereira M.F."/>
            <person name="Perotto S."/>
            <person name="Peter M."/>
            <person name="Pfister S."/>
            <person name="Riley R."/>
            <person name="Sitrit Y."/>
            <person name="Stielow J.B."/>
            <person name="Szollosi G."/>
            <person name="Zifcakova L."/>
            <person name="Stursova M."/>
            <person name="Spatafora J.W."/>
            <person name="Tedersoo L."/>
            <person name="Vaario L.M."/>
            <person name="Yamada A."/>
            <person name="Yan M."/>
            <person name="Wang P."/>
            <person name="Xu J."/>
            <person name="Bruns T."/>
            <person name="Baldrian P."/>
            <person name="Vilgalys R."/>
            <person name="Dunand C."/>
            <person name="Henrissat B."/>
            <person name="Grigoriev I.V."/>
            <person name="Hibbett D."/>
            <person name="Nagy L.G."/>
            <person name="Martin F.M."/>
        </authorList>
    </citation>
    <scope>NUCLEOTIDE SEQUENCE</scope>
    <source>
        <strain evidence="10">UP504</strain>
    </source>
</reference>
<name>A0A9P6B7J7_9AGAM</name>
<keyword evidence="6 8" id="KW-1133">Transmembrane helix</keyword>
<evidence type="ECO:0000256" key="4">
    <source>
        <dbReference type="ARBA" id="ARBA00022679"/>
    </source>
</evidence>
<evidence type="ECO:0000256" key="7">
    <source>
        <dbReference type="ARBA" id="ARBA00023136"/>
    </source>
</evidence>
<keyword evidence="4" id="KW-0808">Transferase</keyword>
<evidence type="ECO:0000256" key="5">
    <source>
        <dbReference type="ARBA" id="ARBA00022692"/>
    </source>
</evidence>
<evidence type="ECO:0000256" key="8">
    <source>
        <dbReference type="SAM" id="Phobius"/>
    </source>
</evidence>
<evidence type="ECO:0000313" key="11">
    <source>
        <dbReference type="Proteomes" id="UP000886523"/>
    </source>
</evidence>
<keyword evidence="11" id="KW-1185">Reference proteome</keyword>
<evidence type="ECO:0000256" key="6">
    <source>
        <dbReference type="ARBA" id="ARBA00022989"/>
    </source>
</evidence>
<protein>
    <recommendedName>
        <fullName evidence="9">Wax synthase domain-containing protein</fullName>
    </recommendedName>
</protein>
<comment type="similarity">
    <text evidence="3">Belongs to the wax synthase family.</text>
</comment>